<evidence type="ECO:0000256" key="2">
    <source>
        <dbReference type="ARBA" id="ARBA00022490"/>
    </source>
</evidence>
<dbReference type="PANTHER" id="PTHR10627:SF31">
    <property type="entry name" value="DODECA-SATELLITE-BINDING PROTEIN 1, ISOFORM A"/>
    <property type="match status" value="1"/>
</dbReference>
<sequence>MKVDTDTSRCCFLKLAYLFHIYKYLDRLSLGIPFVKMNTADVFVNGGSSADPASYGFGAPSNGVVEKKPEQPSSSGLPKEKVVMDYSTDFPKLPETKQNAAPAGAWGRKTLTKAVVTETFKLPASDRASMNLGNKGFGLAEQTKCSQVAAETNTKIELSEASDKSLTILISGKKSDVDVAHGRLVRELQTQSQIEVSVDREFYGAIIGKQGDRRKQMENEYNCRIFLPGKDEQSSVIRIVGPIDQIRACGLKLKSIVTELAKQATESLDVPREFYPWIRGPANKTLESIQAETGAKVNIPTSKSKNDTIVIAGEREGVYKALALVKKIYESAKKNNKSVTCKVNRSQHRFIIGNQRSGIDEILEKTGVLVEVPSEEENSDTITLRGPQAALGDALALVFARATSIISLEIEYPEWQRRFLIGPKGQTLQQLVPKQDRLNVEFENGGKIYLEGPPEAVKNAHVALSTEINRLTKEMASETVKIPAYLHRHIIGRSGALINKIKEDNEVQITIPDERQGSDEIRIEGKKEGVKNAVNVLKERGAELEKKMPADKQPPQLPLEETFKTSVDVEPKWHKHFVLRGAEVIREIQDQFGGVVISFPRQDSGESKVHIKGPKASIDQARKKIEEIVADLEAQITVNLEISEEHHRSLVPHANAIRQKHNVRLNFPPRGTSNEGAEPVDGILPANLVTLSGLPSNIEAAKAELVELIPVTEVLTVPTEYHSTLIGKKGESIRAFMQTHNVRVTVPSAEDNSDKVTVTGPPKNVAAAVADLKNKVEELDKQSEDRRLRSYKTVVEIPLEYHQRLIGQGGQTIREFSKKYDVHVAFPRDNTETITISGYEDKANEAKDEIVRLVEEYKNMITHTVQLDPRFHPRLIGPRGKNLKKYQEDFNVEINFATRNDPDPSLVTVSGKNEENILDCIDKLRLLEEDFMQDVVERYQYTYQRRAEPVHQPKPQAVEITGAPWQLDNLDQFPTMGQQQQQAAVASHQPTGYWGRRN</sequence>
<feature type="domain" description="K Homology" evidence="7">
    <location>
        <begin position="561"/>
        <end position="630"/>
    </location>
</feature>
<feature type="domain" description="K Homology" evidence="7">
    <location>
        <begin position="789"/>
        <end position="855"/>
    </location>
</feature>
<evidence type="ECO:0000256" key="3">
    <source>
        <dbReference type="ARBA" id="ARBA00022737"/>
    </source>
</evidence>
<dbReference type="InterPro" id="IPR004088">
    <property type="entry name" value="KH_dom_type_1"/>
</dbReference>
<dbReference type="SMR" id="A0A7I8WWU9"/>
<dbReference type="CDD" id="cd22407">
    <property type="entry name" value="KH-I_Vigilin_rpt3"/>
    <property type="match status" value="1"/>
</dbReference>
<comment type="subcellular location">
    <subcellularLocation>
        <location evidence="1">Cytoplasm</location>
    </subcellularLocation>
</comment>
<keyword evidence="2" id="KW-0963">Cytoplasm</keyword>
<feature type="domain" description="K Homology" evidence="7">
    <location>
        <begin position="711"/>
        <end position="777"/>
    </location>
</feature>
<dbReference type="Pfam" id="PF00013">
    <property type="entry name" value="KH_1"/>
    <property type="match status" value="8"/>
</dbReference>
<feature type="coiled-coil region" evidence="6">
    <location>
        <begin position="836"/>
        <end position="863"/>
    </location>
</feature>
<dbReference type="PANTHER" id="PTHR10627">
    <property type="entry name" value="SCP160"/>
    <property type="match status" value="1"/>
</dbReference>
<feature type="domain" description="K Homology" evidence="7">
    <location>
        <begin position="859"/>
        <end position="929"/>
    </location>
</feature>
<evidence type="ECO:0000313" key="8">
    <source>
        <dbReference type="EMBL" id="CAD5216241.1"/>
    </source>
</evidence>
<feature type="domain" description="K Homology" evidence="7">
    <location>
        <begin position="262"/>
        <end position="330"/>
    </location>
</feature>
<evidence type="ECO:0000256" key="5">
    <source>
        <dbReference type="PROSITE-ProRule" id="PRU00117"/>
    </source>
</evidence>
<keyword evidence="3" id="KW-0677">Repeat</keyword>
<dbReference type="PROSITE" id="PS50084">
    <property type="entry name" value="KH_TYPE_1"/>
    <property type="match status" value="9"/>
</dbReference>
<dbReference type="EMBL" id="CAJFDI010000002">
    <property type="protein sequence ID" value="CAD5216241.1"/>
    <property type="molecule type" value="Genomic_DNA"/>
</dbReference>
<feature type="domain" description="K Homology" evidence="7">
    <location>
        <begin position="404"/>
        <end position="469"/>
    </location>
</feature>
<dbReference type="Pfam" id="PF24668">
    <property type="entry name" value="KH_Vigilin"/>
    <property type="match status" value="1"/>
</dbReference>
<dbReference type="GO" id="GO:0003729">
    <property type="term" value="F:mRNA binding"/>
    <property type="evidence" value="ECO:0007669"/>
    <property type="project" value="TreeGrafter"/>
</dbReference>
<dbReference type="CDD" id="cd22418">
    <property type="entry name" value="KH-I_Vigilin_rpt15"/>
    <property type="match status" value="1"/>
</dbReference>
<dbReference type="Proteomes" id="UP000659654">
    <property type="component" value="Unassembled WGS sequence"/>
</dbReference>
<comment type="caution">
    <text evidence="8">The sequence shown here is derived from an EMBL/GenBank/DDBJ whole genome shotgun (WGS) entry which is preliminary data.</text>
</comment>
<feature type="domain" description="K Homology" evidence="7">
    <location>
        <begin position="335"/>
        <end position="403"/>
    </location>
</feature>
<organism evidence="8 9">
    <name type="scientific">Bursaphelenchus xylophilus</name>
    <name type="common">Pinewood nematode worm</name>
    <name type="synonym">Aphelenchoides xylophilus</name>
    <dbReference type="NCBI Taxonomy" id="6326"/>
    <lineage>
        <taxon>Eukaryota</taxon>
        <taxon>Metazoa</taxon>
        <taxon>Ecdysozoa</taxon>
        <taxon>Nematoda</taxon>
        <taxon>Chromadorea</taxon>
        <taxon>Rhabditida</taxon>
        <taxon>Tylenchina</taxon>
        <taxon>Tylenchomorpha</taxon>
        <taxon>Aphelenchoidea</taxon>
        <taxon>Aphelenchoididae</taxon>
        <taxon>Bursaphelenchus</taxon>
    </lineage>
</organism>
<accession>A0A7I8WWU9</accession>
<keyword evidence="4 5" id="KW-0694">RNA-binding</keyword>
<gene>
    <name evidence="8" type="ORF">BXYJ_LOCUS4431</name>
</gene>
<feature type="domain" description="K Homology" evidence="7">
    <location>
        <begin position="634"/>
        <end position="710"/>
    </location>
</feature>
<dbReference type="CDD" id="cd22408">
    <property type="entry name" value="KH-I_Vigilin_rpt4"/>
    <property type="match status" value="1"/>
</dbReference>
<dbReference type="Proteomes" id="UP000582659">
    <property type="component" value="Unassembled WGS sequence"/>
</dbReference>
<dbReference type="InterPro" id="IPR004087">
    <property type="entry name" value="KH_dom"/>
</dbReference>
<evidence type="ECO:0000256" key="6">
    <source>
        <dbReference type="SAM" id="Coils"/>
    </source>
</evidence>
<dbReference type="InterPro" id="IPR057778">
    <property type="entry name" value="KH_Vigilin_N"/>
</dbReference>
<name>A0A7I8WWU9_BURXY</name>
<keyword evidence="9" id="KW-1185">Reference proteome</keyword>
<dbReference type="OrthoDB" id="10027144at2759"/>
<dbReference type="SMART" id="SM00322">
    <property type="entry name" value="KH"/>
    <property type="match status" value="11"/>
</dbReference>
<proteinExistence type="predicted"/>
<dbReference type="AlphaFoldDB" id="A0A7I8WWU9"/>
<dbReference type="CDD" id="cd22417">
    <property type="entry name" value="KH-I_Vigilin_rpt14"/>
    <property type="match status" value="1"/>
</dbReference>
<evidence type="ECO:0000256" key="1">
    <source>
        <dbReference type="ARBA" id="ARBA00004496"/>
    </source>
</evidence>
<dbReference type="SUPFAM" id="SSF54791">
    <property type="entry name" value="Eukaryotic type KH-domain (KH-domain type I)"/>
    <property type="match status" value="10"/>
</dbReference>
<evidence type="ECO:0000313" key="9">
    <source>
        <dbReference type="Proteomes" id="UP000659654"/>
    </source>
</evidence>
<dbReference type="InterPro" id="IPR036612">
    <property type="entry name" value="KH_dom_type_1_sf"/>
</dbReference>
<evidence type="ECO:0000259" key="7">
    <source>
        <dbReference type="SMART" id="SM00322"/>
    </source>
</evidence>
<protein>
    <submittedName>
        <fullName evidence="8">(pine wood nematode) hypothetical protein</fullName>
    </submittedName>
</protein>
<feature type="domain" description="K Homology" evidence="7">
    <location>
        <begin position="190"/>
        <end position="258"/>
    </location>
</feature>
<keyword evidence="6" id="KW-0175">Coiled coil</keyword>
<dbReference type="CDD" id="cd02394">
    <property type="entry name" value="KH-I_Vigilin_rpt6"/>
    <property type="match status" value="1"/>
</dbReference>
<feature type="domain" description="K Homology" evidence="7">
    <location>
        <begin position="474"/>
        <end position="542"/>
    </location>
</feature>
<dbReference type="Gene3D" id="3.30.1370.10">
    <property type="entry name" value="K Homology domain, type 1"/>
    <property type="match status" value="11"/>
</dbReference>
<dbReference type="EMBL" id="CAJFCV020000002">
    <property type="protein sequence ID" value="CAG9099087.1"/>
    <property type="molecule type" value="Genomic_DNA"/>
</dbReference>
<reference evidence="8" key="1">
    <citation type="submission" date="2020-09" db="EMBL/GenBank/DDBJ databases">
        <authorList>
            <person name="Kikuchi T."/>
        </authorList>
    </citation>
    <scope>NUCLEOTIDE SEQUENCE</scope>
    <source>
        <strain evidence="8">Ka4C1</strain>
    </source>
</reference>
<feature type="domain" description="K Homology" evidence="7">
    <location>
        <begin position="114"/>
        <end position="189"/>
    </location>
</feature>
<evidence type="ECO:0000256" key="4">
    <source>
        <dbReference type="ARBA" id="ARBA00022884"/>
    </source>
</evidence>